<feature type="compositionally biased region" description="Low complexity" evidence="1">
    <location>
        <begin position="52"/>
        <end position="61"/>
    </location>
</feature>
<feature type="region of interest" description="Disordered" evidence="1">
    <location>
        <begin position="52"/>
        <end position="79"/>
    </location>
</feature>
<dbReference type="EMBL" id="KI925464">
    <property type="protein sequence ID" value="ETW76342.1"/>
    <property type="molecule type" value="Genomic_DNA"/>
</dbReference>
<accession>W4JS14</accession>
<sequence length="622" mass="66630">MSMGARMGARGAGLHRGNRISDSVVRGGGGRNAAPIAVTTARSYADNLPVSTPAVSTSTSSMCPHAPAQGAVHDKQPARGRANAGDISICARWAARSPKYIRDLSPDGESGGSLVAAHHDRGTAPATPAPGTLSLAPEPSRPRHEPVSPPEIPSPAHDRRTIAGRAAWQIAIAARSNVYHQLPPAAAELTPPHTRHPTEAEETRLRAPPLQHPQTMYARVPYVVARPSVTRSAPSPSGTLQNIRPSRFAEHQVMSRLLQALTYKSPVPLLPATTVPTAYRVTTVFHVPDGPSQQLLDNRARSDRTARLGSTRAIAGSPAYGHQFSKCKNPACIPAAFHWGKPIAPAHRASRARDRFAEIPTVAERGTPLLRTAVLQPYVETRPYSDSDTIAHDALACGPSPTSAPPLPRRAEPLRDSHTQHVSASTLTLKQATHPSTRHTDAPKPRGRQGTPDRRRTHLIDDVSVTGVGTVACPPARVPVQEPRDGARSRTMAFAQPPLMAYDSVRCIIHDVHVRPCAPQKDTTRALRTHAPKELPRNSQAIPSKPKTSAHYACWRAGAHRNSLRPRPRRAPHARLPLDQTNEKTNEPMSERAAAAASPSTSTLRPSTATVALSVQTADAGS</sequence>
<evidence type="ECO:0000313" key="3">
    <source>
        <dbReference type="Proteomes" id="UP000030671"/>
    </source>
</evidence>
<feature type="region of interest" description="Disordered" evidence="1">
    <location>
        <begin position="560"/>
        <end position="610"/>
    </location>
</feature>
<dbReference type="HOGENOM" id="CLU_439440_0_0_1"/>
<name>W4JS14_HETIT</name>
<feature type="region of interest" description="Disordered" evidence="1">
    <location>
        <begin position="184"/>
        <end position="204"/>
    </location>
</feature>
<feature type="compositionally biased region" description="Basic and acidic residues" evidence="1">
    <location>
        <begin position="409"/>
        <end position="419"/>
    </location>
</feature>
<gene>
    <name evidence="2" type="ORF">HETIRDRAFT_105836</name>
</gene>
<dbReference type="RefSeq" id="XP_009551264.1">
    <property type="nucleotide sequence ID" value="XM_009552969.1"/>
</dbReference>
<evidence type="ECO:0000313" key="2">
    <source>
        <dbReference type="EMBL" id="ETW76342.1"/>
    </source>
</evidence>
<reference evidence="2 3" key="1">
    <citation type="journal article" date="2012" name="New Phytol.">
        <title>Insight into trade-off between wood decay and parasitism from the genome of a fungal forest pathogen.</title>
        <authorList>
            <person name="Olson A."/>
            <person name="Aerts A."/>
            <person name="Asiegbu F."/>
            <person name="Belbahri L."/>
            <person name="Bouzid O."/>
            <person name="Broberg A."/>
            <person name="Canback B."/>
            <person name="Coutinho P.M."/>
            <person name="Cullen D."/>
            <person name="Dalman K."/>
            <person name="Deflorio G."/>
            <person name="van Diepen L.T."/>
            <person name="Dunand C."/>
            <person name="Duplessis S."/>
            <person name="Durling M."/>
            <person name="Gonthier P."/>
            <person name="Grimwood J."/>
            <person name="Fossdal C.G."/>
            <person name="Hansson D."/>
            <person name="Henrissat B."/>
            <person name="Hietala A."/>
            <person name="Himmelstrand K."/>
            <person name="Hoffmeister D."/>
            <person name="Hogberg N."/>
            <person name="James T.Y."/>
            <person name="Karlsson M."/>
            <person name="Kohler A."/>
            <person name="Kues U."/>
            <person name="Lee Y.H."/>
            <person name="Lin Y.C."/>
            <person name="Lind M."/>
            <person name="Lindquist E."/>
            <person name="Lombard V."/>
            <person name="Lucas S."/>
            <person name="Lunden K."/>
            <person name="Morin E."/>
            <person name="Murat C."/>
            <person name="Park J."/>
            <person name="Raffaello T."/>
            <person name="Rouze P."/>
            <person name="Salamov A."/>
            <person name="Schmutz J."/>
            <person name="Solheim H."/>
            <person name="Stahlberg J."/>
            <person name="Velez H."/>
            <person name="de Vries R.P."/>
            <person name="Wiebenga A."/>
            <person name="Woodward S."/>
            <person name="Yakovlev I."/>
            <person name="Garbelotto M."/>
            <person name="Martin F."/>
            <person name="Grigoriev I.V."/>
            <person name="Stenlid J."/>
        </authorList>
    </citation>
    <scope>NUCLEOTIDE SEQUENCE [LARGE SCALE GENOMIC DNA]</scope>
    <source>
        <strain evidence="2 3">TC 32-1</strain>
    </source>
</reference>
<feature type="compositionally biased region" description="Low complexity" evidence="1">
    <location>
        <begin position="592"/>
        <end position="610"/>
    </location>
</feature>
<dbReference type="Proteomes" id="UP000030671">
    <property type="component" value="Unassembled WGS sequence"/>
</dbReference>
<dbReference type="GeneID" id="20666107"/>
<dbReference type="AlphaFoldDB" id="W4JS14"/>
<feature type="compositionally biased region" description="Basic and acidic residues" evidence="1">
    <location>
        <begin position="451"/>
        <end position="460"/>
    </location>
</feature>
<feature type="compositionally biased region" description="Basic and acidic residues" evidence="1">
    <location>
        <begin position="581"/>
        <end position="590"/>
    </location>
</feature>
<dbReference type="InParanoid" id="W4JS14"/>
<feature type="compositionally biased region" description="Basic residues" evidence="1">
    <location>
        <begin position="560"/>
        <end position="573"/>
    </location>
</feature>
<dbReference type="KEGG" id="hir:HETIRDRAFT_105836"/>
<feature type="compositionally biased region" description="Polar residues" evidence="1">
    <location>
        <begin position="420"/>
        <end position="435"/>
    </location>
</feature>
<feature type="region of interest" description="Disordered" evidence="1">
    <location>
        <begin position="1"/>
        <end position="30"/>
    </location>
</feature>
<feature type="region of interest" description="Disordered" evidence="1">
    <location>
        <begin position="391"/>
        <end position="460"/>
    </location>
</feature>
<protein>
    <submittedName>
        <fullName evidence="2">Uncharacterized protein</fullName>
    </submittedName>
</protein>
<organism evidence="2 3">
    <name type="scientific">Heterobasidion irregulare (strain TC 32-1)</name>
    <dbReference type="NCBI Taxonomy" id="747525"/>
    <lineage>
        <taxon>Eukaryota</taxon>
        <taxon>Fungi</taxon>
        <taxon>Dikarya</taxon>
        <taxon>Basidiomycota</taxon>
        <taxon>Agaricomycotina</taxon>
        <taxon>Agaricomycetes</taxon>
        <taxon>Russulales</taxon>
        <taxon>Bondarzewiaceae</taxon>
        <taxon>Heterobasidion</taxon>
        <taxon>Heterobasidion annosum species complex</taxon>
    </lineage>
</organism>
<evidence type="ECO:0000256" key="1">
    <source>
        <dbReference type="SAM" id="MobiDB-lite"/>
    </source>
</evidence>
<keyword evidence="3" id="KW-1185">Reference proteome</keyword>
<proteinExistence type="predicted"/>
<feature type="region of interest" description="Disordered" evidence="1">
    <location>
        <begin position="105"/>
        <end position="157"/>
    </location>
</feature>